<dbReference type="PROSITE" id="PS50003">
    <property type="entry name" value="PH_DOMAIN"/>
    <property type="match status" value="1"/>
</dbReference>
<dbReference type="InterPro" id="IPR011993">
    <property type="entry name" value="PH-like_dom_sf"/>
</dbReference>
<accession>A0AA88TFK5</accession>
<reference evidence="1" key="1">
    <citation type="submission" date="2023-08" db="EMBL/GenBank/DDBJ databases">
        <title>Chromosome-level Genome Assembly of mud carp (Cirrhinus molitorella).</title>
        <authorList>
            <person name="Liu H."/>
        </authorList>
    </citation>
    <scope>NUCLEOTIDE SEQUENCE</scope>
    <source>
        <strain evidence="1">Prfri</strain>
        <tissue evidence="1">Muscle</tissue>
    </source>
</reference>
<dbReference type="EMBL" id="JAUYZG010000017">
    <property type="protein sequence ID" value="KAK2883702.1"/>
    <property type="molecule type" value="Genomic_DNA"/>
</dbReference>
<dbReference type="AlphaFoldDB" id="A0AA88TFK5"/>
<evidence type="ECO:0000313" key="1">
    <source>
        <dbReference type="EMBL" id="KAK2883702.1"/>
    </source>
</evidence>
<gene>
    <name evidence="1" type="ORF">Q8A67_017339</name>
</gene>
<organism evidence="1 2">
    <name type="scientific">Cirrhinus molitorella</name>
    <name type="common">mud carp</name>
    <dbReference type="NCBI Taxonomy" id="172907"/>
    <lineage>
        <taxon>Eukaryota</taxon>
        <taxon>Metazoa</taxon>
        <taxon>Chordata</taxon>
        <taxon>Craniata</taxon>
        <taxon>Vertebrata</taxon>
        <taxon>Euteleostomi</taxon>
        <taxon>Actinopterygii</taxon>
        <taxon>Neopterygii</taxon>
        <taxon>Teleostei</taxon>
        <taxon>Ostariophysi</taxon>
        <taxon>Cypriniformes</taxon>
        <taxon>Cyprinidae</taxon>
        <taxon>Labeoninae</taxon>
        <taxon>Labeonini</taxon>
        <taxon>Cirrhinus</taxon>
    </lineage>
</organism>
<keyword evidence="2" id="KW-1185">Reference proteome</keyword>
<protein>
    <submittedName>
        <fullName evidence="1">Uncharacterized protein</fullName>
    </submittedName>
</protein>
<dbReference type="Gene3D" id="2.30.29.30">
    <property type="entry name" value="Pleckstrin-homology domain (PH domain)/Phosphotyrosine-binding domain (PTB)"/>
    <property type="match status" value="1"/>
</dbReference>
<proteinExistence type="predicted"/>
<dbReference type="SUPFAM" id="SSF50729">
    <property type="entry name" value="PH domain-like"/>
    <property type="match status" value="1"/>
</dbReference>
<sequence length="127" mass="14620">MALESATSNGTTDENHPEEREERKKGWLFKKTHYTKRWKMMWFYIRDGQLVYGFNEKSAEKAINLVGAKVEILEGDGTFGWTVTPKDSKRTFILRANTAEEQQGWMTAICEAQLNSEEHNSNACVVQ</sequence>
<name>A0AA88TFK5_9TELE</name>
<dbReference type="Proteomes" id="UP001187343">
    <property type="component" value="Unassembled WGS sequence"/>
</dbReference>
<evidence type="ECO:0000313" key="2">
    <source>
        <dbReference type="Proteomes" id="UP001187343"/>
    </source>
</evidence>
<dbReference type="SMART" id="SM00233">
    <property type="entry name" value="PH"/>
    <property type="match status" value="1"/>
</dbReference>
<comment type="caution">
    <text evidence="1">The sequence shown here is derived from an EMBL/GenBank/DDBJ whole genome shotgun (WGS) entry which is preliminary data.</text>
</comment>
<dbReference type="Pfam" id="PF00169">
    <property type="entry name" value="PH"/>
    <property type="match status" value="1"/>
</dbReference>
<dbReference type="InterPro" id="IPR001849">
    <property type="entry name" value="PH_domain"/>
</dbReference>